<sequence length="175" mass="20103">MNHPTILTPHITAKVHGQGEMSMVTEDLKAKAEVCYGDETCREKFMLLLTEIGLPIGLLRVQDIEECGYVRDIGFVWLKHKEKRQCYRFDKLVICYDTMVTAYVEHNKIKNLTGVKAKEFLIWINLTEIYVDNTPAAGSITFKTPVGLSKSFPLSLFTSIMNKEQVKEVEIMQRR</sequence>
<dbReference type="InterPro" id="IPR007493">
    <property type="entry name" value="DUF538"/>
</dbReference>
<reference evidence="2" key="1">
    <citation type="submission" date="2016-04" db="EMBL/GenBank/DDBJ databases">
        <title>Cephalotus genome sequencing.</title>
        <authorList>
            <person name="Fukushima K."/>
            <person name="Hasebe M."/>
            <person name="Fang X."/>
        </authorList>
    </citation>
    <scope>NUCLEOTIDE SEQUENCE [LARGE SCALE GENOMIC DNA]</scope>
    <source>
        <strain evidence="2">cv. St1</strain>
    </source>
</reference>
<dbReference type="PANTHER" id="PTHR31676:SF73">
    <property type="entry name" value="SIMILARITY TO UNKNOWN PROTEIN"/>
    <property type="match status" value="1"/>
</dbReference>
<dbReference type="InterPro" id="IPR036758">
    <property type="entry name" value="At5g01610-like"/>
</dbReference>
<dbReference type="EMBL" id="BDDD01000931">
    <property type="protein sequence ID" value="GAV71674.1"/>
    <property type="molecule type" value="Genomic_DNA"/>
</dbReference>
<dbReference type="Gene3D" id="2.30.240.10">
    <property type="entry name" value="At5g01610-like"/>
    <property type="match status" value="1"/>
</dbReference>
<proteinExistence type="predicted"/>
<accession>A0A1Q3BUM1</accession>
<evidence type="ECO:0000313" key="2">
    <source>
        <dbReference type="Proteomes" id="UP000187406"/>
    </source>
</evidence>
<dbReference type="Pfam" id="PF04398">
    <property type="entry name" value="DUF538"/>
    <property type="match status" value="1"/>
</dbReference>
<gene>
    <name evidence="1" type="ORF">CFOL_v3_15164</name>
</gene>
<dbReference type="SUPFAM" id="SSF141562">
    <property type="entry name" value="At5g01610-like"/>
    <property type="match status" value="1"/>
</dbReference>
<dbReference type="AlphaFoldDB" id="A0A1Q3BUM1"/>
<dbReference type="PANTHER" id="PTHR31676">
    <property type="entry name" value="T31J12.3 PROTEIN-RELATED"/>
    <property type="match status" value="1"/>
</dbReference>
<comment type="caution">
    <text evidence="1">The sequence shown here is derived from an EMBL/GenBank/DDBJ whole genome shotgun (WGS) entry which is preliminary data.</text>
</comment>
<keyword evidence="2" id="KW-1185">Reference proteome</keyword>
<organism evidence="1 2">
    <name type="scientific">Cephalotus follicularis</name>
    <name type="common">Albany pitcher plant</name>
    <dbReference type="NCBI Taxonomy" id="3775"/>
    <lineage>
        <taxon>Eukaryota</taxon>
        <taxon>Viridiplantae</taxon>
        <taxon>Streptophyta</taxon>
        <taxon>Embryophyta</taxon>
        <taxon>Tracheophyta</taxon>
        <taxon>Spermatophyta</taxon>
        <taxon>Magnoliopsida</taxon>
        <taxon>eudicotyledons</taxon>
        <taxon>Gunneridae</taxon>
        <taxon>Pentapetalae</taxon>
        <taxon>rosids</taxon>
        <taxon>fabids</taxon>
        <taxon>Oxalidales</taxon>
        <taxon>Cephalotaceae</taxon>
        <taxon>Cephalotus</taxon>
    </lineage>
</organism>
<protein>
    <submittedName>
        <fullName evidence="1">DUF538 domain-containing protein</fullName>
    </submittedName>
</protein>
<dbReference type="OrthoDB" id="990242at2759"/>
<dbReference type="Proteomes" id="UP000187406">
    <property type="component" value="Unassembled WGS sequence"/>
</dbReference>
<name>A0A1Q3BUM1_CEPFO</name>
<evidence type="ECO:0000313" key="1">
    <source>
        <dbReference type="EMBL" id="GAV71674.1"/>
    </source>
</evidence>
<dbReference type="STRING" id="3775.A0A1Q3BUM1"/>
<dbReference type="InParanoid" id="A0A1Q3BUM1"/>